<dbReference type="EMBL" id="MBUA01000031">
    <property type="protein sequence ID" value="MBC6493154.1"/>
    <property type="molecule type" value="Genomic_DNA"/>
</dbReference>
<dbReference type="PANTHER" id="PTHR22916:SF3">
    <property type="entry name" value="UDP-GLCNAC:BETAGAL BETA-1,3-N-ACETYLGLUCOSAMINYLTRANSFERASE-LIKE PROTEIN 1"/>
    <property type="match status" value="1"/>
</dbReference>
<comment type="caution">
    <text evidence="2">The sequence shown here is derived from an EMBL/GenBank/DDBJ whole genome shotgun (WGS) entry which is preliminary data.</text>
</comment>
<evidence type="ECO:0000313" key="3">
    <source>
        <dbReference type="Proteomes" id="UP000765802"/>
    </source>
</evidence>
<feature type="domain" description="Glycosyltransferase 2-like" evidence="1">
    <location>
        <begin position="8"/>
        <end position="171"/>
    </location>
</feature>
<accession>A0ABR7ME77</accession>
<sequence>MQVSPFISICIPAYKRVDYLKRLLDSIVIQQFRDFEVVLTDDSPDITVSELCKQYSGRMNLRYFKNDPVLGTPENWNEGIRQARGEWIKIMHDDDWFTNDMALARFHEQTLNYPDCRFFFSAFQNVDEDSGKIETVRCSSWELFLLRSSPLHLFKKVYVGNPSCTLVRRDLDLFYDNRFKYVVDFEYYIRCIQKTGEWRYIDEVLLQIGFNKEQVTKYTFRVKEVQIPENHLLLEKMGAGILRNILVFDYYWRLYRNLEIRSTQEIEALYNAPVHPIIRCMLRIQGKLPANLLKSGFVSKPMMCLTYLRSLLISV</sequence>
<keyword evidence="3" id="KW-1185">Reference proteome</keyword>
<dbReference type="SUPFAM" id="SSF53448">
    <property type="entry name" value="Nucleotide-diphospho-sugar transferases"/>
    <property type="match status" value="1"/>
</dbReference>
<protein>
    <recommendedName>
        <fullName evidence="1">Glycosyltransferase 2-like domain-containing protein</fullName>
    </recommendedName>
</protein>
<dbReference type="InterPro" id="IPR029044">
    <property type="entry name" value="Nucleotide-diphossugar_trans"/>
</dbReference>
<dbReference type="PANTHER" id="PTHR22916">
    <property type="entry name" value="GLYCOSYLTRANSFERASE"/>
    <property type="match status" value="1"/>
</dbReference>
<evidence type="ECO:0000313" key="2">
    <source>
        <dbReference type="EMBL" id="MBC6493154.1"/>
    </source>
</evidence>
<proteinExistence type="predicted"/>
<gene>
    <name evidence="2" type="ORF">BC349_19035</name>
</gene>
<name>A0ABR7ME77_9BACT</name>
<reference evidence="2 3" key="1">
    <citation type="submission" date="2016-07" db="EMBL/GenBank/DDBJ databases">
        <title>Genome analysis of Flavihumibacter stibioxidans YS-17.</title>
        <authorList>
            <person name="Shi K."/>
            <person name="Han Y."/>
            <person name="Wang G."/>
        </authorList>
    </citation>
    <scope>NUCLEOTIDE SEQUENCE [LARGE SCALE GENOMIC DNA]</scope>
    <source>
        <strain evidence="2 3">YS-17</strain>
    </source>
</reference>
<dbReference type="Proteomes" id="UP000765802">
    <property type="component" value="Unassembled WGS sequence"/>
</dbReference>
<organism evidence="2 3">
    <name type="scientific">Flavihumibacter stibioxidans</name>
    <dbReference type="NCBI Taxonomy" id="1834163"/>
    <lineage>
        <taxon>Bacteria</taxon>
        <taxon>Pseudomonadati</taxon>
        <taxon>Bacteroidota</taxon>
        <taxon>Chitinophagia</taxon>
        <taxon>Chitinophagales</taxon>
        <taxon>Chitinophagaceae</taxon>
        <taxon>Flavihumibacter</taxon>
    </lineage>
</organism>
<dbReference type="Gene3D" id="3.90.550.10">
    <property type="entry name" value="Spore Coat Polysaccharide Biosynthesis Protein SpsA, Chain A"/>
    <property type="match status" value="1"/>
</dbReference>
<evidence type="ECO:0000259" key="1">
    <source>
        <dbReference type="Pfam" id="PF00535"/>
    </source>
</evidence>
<dbReference type="Pfam" id="PF00535">
    <property type="entry name" value="Glycos_transf_2"/>
    <property type="match status" value="1"/>
</dbReference>
<dbReference type="InterPro" id="IPR001173">
    <property type="entry name" value="Glyco_trans_2-like"/>
</dbReference>